<keyword evidence="2" id="KW-1185">Reference proteome</keyword>
<proteinExistence type="predicted"/>
<evidence type="ECO:0000313" key="2">
    <source>
        <dbReference type="Proteomes" id="UP000801428"/>
    </source>
</evidence>
<accession>A0A9P4T4T5</accession>
<organism evidence="1 2">
    <name type="scientific">Curvularia kusanoi</name>
    <name type="common">Cochliobolus kusanoi</name>
    <dbReference type="NCBI Taxonomy" id="90978"/>
    <lineage>
        <taxon>Eukaryota</taxon>
        <taxon>Fungi</taxon>
        <taxon>Dikarya</taxon>
        <taxon>Ascomycota</taxon>
        <taxon>Pezizomycotina</taxon>
        <taxon>Dothideomycetes</taxon>
        <taxon>Pleosporomycetidae</taxon>
        <taxon>Pleosporales</taxon>
        <taxon>Pleosporineae</taxon>
        <taxon>Pleosporaceae</taxon>
        <taxon>Curvularia</taxon>
    </lineage>
</organism>
<evidence type="ECO:0000313" key="1">
    <source>
        <dbReference type="EMBL" id="KAF2994273.1"/>
    </source>
</evidence>
<dbReference type="EMBL" id="SWKU01000042">
    <property type="protein sequence ID" value="KAF2994273.1"/>
    <property type="molecule type" value="Genomic_DNA"/>
</dbReference>
<comment type="caution">
    <text evidence="1">The sequence shown here is derived from an EMBL/GenBank/DDBJ whole genome shotgun (WGS) entry which is preliminary data.</text>
</comment>
<name>A0A9P4T4T5_CURKU</name>
<dbReference type="AlphaFoldDB" id="A0A9P4T4T5"/>
<dbReference type="Proteomes" id="UP000801428">
    <property type="component" value="Unassembled WGS sequence"/>
</dbReference>
<protein>
    <submittedName>
        <fullName evidence="1">Uncharacterized protein</fullName>
    </submittedName>
</protein>
<gene>
    <name evidence="1" type="ORF">E8E13_002609</name>
</gene>
<reference evidence="1" key="1">
    <citation type="submission" date="2019-04" db="EMBL/GenBank/DDBJ databases">
        <title>Sequencing of skin fungus with MAO and IRED activity.</title>
        <authorList>
            <person name="Marsaioli A.J."/>
            <person name="Bonatto J.M.C."/>
            <person name="Reis Junior O."/>
        </authorList>
    </citation>
    <scope>NUCLEOTIDE SEQUENCE</scope>
    <source>
        <strain evidence="1">30M1</strain>
    </source>
</reference>
<sequence length="140" mass="15708">MVTSTSAHLLLRGWIFTVTVNPPVSETPYSGVYESGFCTSEDELVIKLMLPTGALSVELDDFDVVQSSKLLLLPIWQLRCFVRGLIVQHMENEGETPTYSRLGFFQCSVGNDDYFDLQSIIREANGYTEKLLTAPLIRLV</sequence>